<accession>A0A1A8RTN5</accession>
<sequence>CCVTEMDVVVKRLPRRACLVQHPPGTSAIIAVAEM</sequence>
<dbReference type="EMBL" id="HAEI01009783">
    <property type="protein sequence ID" value="SBS08753.1"/>
    <property type="molecule type" value="Transcribed_RNA"/>
</dbReference>
<proteinExistence type="predicted"/>
<feature type="non-terminal residue" evidence="1">
    <location>
        <position position="1"/>
    </location>
</feature>
<feature type="non-terminal residue" evidence="1">
    <location>
        <position position="35"/>
    </location>
</feature>
<reference evidence="1" key="1">
    <citation type="submission" date="2016-05" db="EMBL/GenBank/DDBJ databases">
        <authorList>
            <person name="Lavstsen T."/>
            <person name="Jespersen J.S."/>
        </authorList>
    </citation>
    <scope>NUCLEOTIDE SEQUENCE</scope>
    <source>
        <tissue evidence="1">Brain</tissue>
    </source>
</reference>
<dbReference type="AlphaFoldDB" id="A0A1A8RTN5"/>
<reference evidence="1" key="2">
    <citation type="submission" date="2016-06" db="EMBL/GenBank/DDBJ databases">
        <title>The genome of a short-lived fish provides insights into sex chromosome evolution and the genetic control of aging.</title>
        <authorList>
            <person name="Reichwald K."/>
            <person name="Felder M."/>
            <person name="Petzold A."/>
            <person name="Koch P."/>
            <person name="Groth M."/>
            <person name="Platzer M."/>
        </authorList>
    </citation>
    <scope>NUCLEOTIDE SEQUENCE</scope>
    <source>
        <tissue evidence="1">Brain</tissue>
    </source>
</reference>
<gene>
    <name evidence="1" type="primary">SHQ1</name>
</gene>
<organism evidence="1">
    <name type="scientific">Nothobranchius rachovii</name>
    <name type="common">bluefin notho</name>
    <dbReference type="NCBI Taxonomy" id="451742"/>
    <lineage>
        <taxon>Eukaryota</taxon>
        <taxon>Metazoa</taxon>
        <taxon>Chordata</taxon>
        <taxon>Craniata</taxon>
        <taxon>Vertebrata</taxon>
        <taxon>Euteleostomi</taxon>
        <taxon>Actinopterygii</taxon>
        <taxon>Neopterygii</taxon>
        <taxon>Teleostei</taxon>
        <taxon>Neoteleostei</taxon>
        <taxon>Acanthomorphata</taxon>
        <taxon>Ovalentaria</taxon>
        <taxon>Atherinomorphae</taxon>
        <taxon>Cyprinodontiformes</taxon>
        <taxon>Nothobranchiidae</taxon>
        <taxon>Nothobranchius</taxon>
    </lineage>
</organism>
<name>A0A1A8RTN5_9TELE</name>
<protein>
    <submittedName>
        <fullName evidence="1">SHQ1 homolog</fullName>
    </submittedName>
</protein>
<evidence type="ECO:0000313" key="1">
    <source>
        <dbReference type="EMBL" id="SBS08753.1"/>
    </source>
</evidence>